<evidence type="ECO:0000313" key="1">
    <source>
        <dbReference type="EMBL" id="MBC8430553.1"/>
    </source>
</evidence>
<dbReference type="Proteomes" id="UP000605201">
    <property type="component" value="Unassembled WGS sequence"/>
</dbReference>
<reference evidence="1 2" key="1">
    <citation type="submission" date="2020-08" db="EMBL/GenBank/DDBJ databases">
        <title>Bridging the membrane lipid divide: bacteria of the FCB group superphylum have the potential to synthesize archaeal ether lipids.</title>
        <authorList>
            <person name="Villanueva L."/>
            <person name="Von Meijenfeldt F.A.B."/>
            <person name="Westbye A.B."/>
            <person name="Yadav S."/>
            <person name="Hopmans E.C."/>
            <person name="Dutilh B.E."/>
            <person name="Sinninghe Damste J.S."/>
        </authorList>
    </citation>
    <scope>NUCLEOTIDE SEQUENCE [LARGE SCALE GENOMIC DNA]</scope>
    <source>
        <strain evidence="1">NIOZ-UU17</strain>
    </source>
</reference>
<proteinExistence type="predicted"/>
<evidence type="ECO:0000313" key="2">
    <source>
        <dbReference type="Proteomes" id="UP000605201"/>
    </source>
</evidence>
<organism evidence="1 2">
    <name type="scientific">Candidatus Desulfatibia vada</name>
    <dbReference type="NCBI Taxonomy" id="2841696"/>
    <lineage>
        <taxon>Bacteria</taxon>
        <taxon>Pseudomonadati</taxon>
        <taxon>Thermodesulfobacteriota</taxon>
        <taxon>Desulfobacteria</taxon>
        <taxon>Desulfobacterales</taxon>
        <taxon>Desulfobacterales incertae sedis</taxon>
        <taxon>Candidatus Desulfatibia</taxon>
    </lineage>
</organism>
<dbReference type="AlphaFoldDB" id="A0A8J6TP15"/>
<comment type="caution">
    <text evidence="1">The sequence shown here is derived from an EMBL/GenBank/DDBJ whole genome shotgun (WGS) entry which is preliminary data.</text>
</comment>
<sequence>MNWDTIASVATAIGVCIAAWQIRDSKKLAQTSFEDGLDQQYRNLAMDIPVDALIGKPVDDESGKLREIIYNYLDLCNEQIYLRKIKRISKNRWKDWNIGIKDNLSKPAFKVVWDEIKKTAPDTFTAIESLEKNKFEIDPAHCKNDCA</sequence>
<dbReference type="EMBL" id="JACNIG010000055">
    <property type="protein sequence ID" value="MBC8430553.1"/>
    <property type="molecule type" value="Genomic_DNA"/>
</dbReference>
<gene>
    <name evidence="1" type="ORF">H8D96_01410</name>
</gene>
<name>A0A8J6TP15_9BACT</name>
<accession>A0A8J6TP15</accession>
<protein>
    <submittedName>
        <fullName evidence="1">Uncharacterized protein</fullName>
    </submittedName>
</protein>